<comment type="caution">
    <text evidence="3">The sequence shown here is derived from an EMBL/GenBank/DDBJ whole genome shotgun (WGS) entry which is preliminary data.</text>
</comment>
<dbReference type="Pfam" id="PF00440">
    <property type="entry name" value="TetR_N"/>
    <property type="match status" value="1"/>
</dbReference>
<dbReference type="GO" id="GO:0003677">
    <property type="term" value="F:DNA binding"/>
    <property type="evidence" value="ECO:0007669"/>
    <property type="project" value="UniProtKB-KW"/>
</dbReference>
<keyword evidence="4" id="KW-1185">Reference proteome</keyword>
<dbReference type="EMBL" id="JAOYFC010000001">
    <property type="protein sequence ID" value="MCV6823269.1"/>
    <property type="molecule type" value="Genomic_DNA"/>
</dbReference>
<keyword evidence="1" id="KW-0238">DNA-binding</keyword>
<organism evidence="3 4">
    <name type="scientific">Halocynthiibacter halioticoli</name>
    <dbReference type="NCBI Taxonomy" id="2986804"/>
    <lineage>
        <taxon>Bacteria</taxon>
        <taxon>Pseudomonadati</taxon>
        <taxon>Pseudomonadota</taxon>
        <taxon>Alphaproteobacteria</taxon>
        <taxon>Rhodobacterales</taxon>
        <taxon>Paracoccaceae</taxon>
        <taxon>Halocynthiibacter</taxon>
    </lineage>
</organism>
<accession>A0AAE3IWH8</accession>
<sequence>MAKQRFTEEDWIGIGLNALIESGYSALRAESLCKSAGTTKGSFYWHFKVLTDYKSTLLDHWKSDVIQYLDELKQEDNAAPRKLEKLAKSMCAIEEPTQEARAERAIRAWALEEPIAEAAIAEVDSVRKTYASVLLSSIGLSNPEITEAMYATFIGLNESRGKSDVDQASIISTLLAAFIALAES</sequence>
<dbReference type="RefSeq" id="WP_263952106.1">
    <property type="nucleotide sequence ID" value="NZ_JAOYFC010000001.1"/>
</dbReference>
<gene>
    <name evidence="3" type="ORF">OH136_01765</name>
</gene>
<reference evidence="3" key="1">
    <citation type="submission" date="2022-10" db="EMBL/GenBank/DDBJ databases">
        <authorList>
            <person name="Yue Y."/>
        </authorList>
    </citation>
    <scope>NUCLEOTIDE SEQUENCE</scope>
    <source>
        <strain evidence="3">Z654</strain>
    </source>
</reference>
<dbReference type="Proteomes" id="UP001208041">
    <property type="component" value="Unassembled WGS sequence"/>
</dbReference>
<dbReference type="InterPro" id="IPR001647">
    <property type="entry name" value="HTH_TetR"/>
</dbReference>
<evidence type="ECO:0000313" key="3">
    <source>
        <dbReference type="EMBL" id="MCV6823269.1"/>
    </source>
</evidence>
<dbReference type="SUPFAM" id="SSF46689">
    <property type="entry name" value="Homeodomain-like"/>
    <property type="match status" value="1"/>
</dbReference>
<evidence type="ECO:0000313" key="4">
    <source>
        <dbReference type="Proteomes" id="UP001208041"/>
    </source>
</evidence>
<feature type="domain" description="HTH tetR-type" evidence="2">
    <location>
        <begin position="18"/>
        <end position="48"/>
    </location>
</feature>
<evidence type="ECO:0000256" key="1">
    <source>
        <dbReference type="ARBA" id="ARBA00023125"/>
    </source>
</evidence>
<dbReference type="Gene3D" id="1.10.357.10">
    <property type="entry name" value="Tetracycline Repressor, domain 2"/>
    <property type="match status" value="1"/>
</dbReference>
<dbReference type="InterPro" id="IPR009057">
    <property type="entry name" value="Homeodomain-like_sf"/>
</dbReference>
<evidence type="ECO:0000259" key="2">
    <source>
        <dbReference type="Pfam" id="PF00440"/>
    </source>
</evidence>
<name>A0AAE3IWH8_9RHOB</name>
<proteinExistence type="predicted"/>
<protein>
    <submittedName>
        <fullName evidence="3">TetR/AcrR family transcriptional regulator</fullName>
    </submittedName>
</protein>
<dbReference type="AlphaFoldDB" id="A0AAE3IWH8"/>